<dbReference type="RefSeq" id="WP_277531858.1">
    <property type="nucleotide sequence ID" value="NZ_JAPDIA010000003.1"/>
</dbReference>
<proteinExistence type="predicted"/>
<organism evidence="1 2">
    <name type="scientific">Cohnella rhizosphaerae</name>
    <dbReference type="NCBI Taxonomy" id="1457232"/>
    <lineage>
        <taxon>Bacteria</taxon>
        <taxon>Bacillati</taxon>
        <taxon>Bacillota</taxon>
        <taxon>Bacilli</taxon>
        <taxon>Bacillales</taxon>
        <taxon>Paenibacillaceae</taxon>
        <taxon>Cohnella</taxon>
    </lineage>
</organism>
<dbReference type="InterPro" id="IPR000408">
    <property type="entry name" value="Reg_chr_condens"/>
</dbReference>
<sequence>MKFKSVYSDSNTTVALDSDGHIWAWGINSSGQFGDGTKTDSSIPRKIDVTDGGNARDVPGCQDGLVEFYRARY</sequence>
<protein>
    <recommendedName>
        <fullName evidence="3">RCC1 repeat-containing protein</fullName>
    </recommendedName>
</protein>
<dbReference type="Proteomes" id="UP001153404">
    <property type="component" value="Unassembled WGS sequence"/>
</dbReference>
<dbReference type="Pfam" id="PF13540">
    <property type="entry name" value="RCC1_2"/>
    <property type="match status" value="1"/>
</dbReference>
<comment type="caution">
    <text evidence="1">The sequence shown here is derived from an EMBL/GenBank/DDBJ whole genome shotgun (WGS) entry which is preliminary data.</text>
</comment>
<evidence type="ECO:0000313" key="2">
    <source>
        <dbReference type="Proteomes" id="UP001153404"/>
    </source>
</evidence>
<dbReference type="EMBL" id="JAPDIA010000003">
    <property type="protein sequence ID" value="MDG0810172.1"/>
    <property type="molecule type" value="Genomic_DNA"/>
</dbReference>
<dbReference type="InterPro" id="IPR009091">
    <property type="entry name" value="RCC1/BLIP-II"/>
</dbReference>
<dbReference type="AlphaFoldDB" id="A0A9X4KYH8"/>
<keyword evidence="2" id="KW-1185">Reference proteome</keyword>
<evidence type="ECO:0008006" key="3">
    <source>
        <dbReference type="Google" id="ProtNLM"/>
    </source>
</evidence>
<dbReference type="Gene3D" id="2.130.10.30">
    <property type="entry name" value="Regulator of chromosome condensation 1/beta-lactamase-inhibitor protein II"/>
    <property type="match status" value="1"/>
</dbReference>
<evidence type="ECO:0000313" key="1">
    <source>
        <dbReference type="EMBL" id="MDG0810172.1"/>
    </source>
</evidence>
<accession>A0A9X4KYH8</accession>
<gene>
    <name evidence="1" type="ORF">OMP40_13045</name>
</gene>
<dbReference type="PROSITE" id="PS50012">
    <property type="entry name" value="RCC1_3"/>
    <property type="match status" value="1"/>
</dbReference>
<name>A0A9X4KYH8_9BACL</name>
<dbReference type="SUPFAM" id="SSF50985">
    <property type="entry name" value="RCC1/BLIP-II"/>
    <property type="match status" value="1"/>
</dbReference>
<reference evidence="1" key="1">
    <citation type="submission" date="2022-10" db="EMBL/GenBank/DDBJ databases">
        <title>Comparative genomic analysis of Cohnella hashimotonis sp. nov., isolated from the International Space Station.</title>
        <authorList>
            <person name="Simpson A."/>
            <person name="Venkateswaran K."/>
        </authorList>
    </citation>
    <scope>NUCLEOTIDE SEQUENCE</scope>
    <source>
        <strain evidence="1">DSM 28161</strain>
    </source>
</reference>